<dbReference type="InterPro" id="IPR015854">
    <property type="entry name" value="ABC_transpr_LolD-like"/>
</dbReference>
<dbReference type="InterPro" id="IPR017911">
    <property type="entry name" value="MacB-like_ATP-bd"/>
</dbReference>
<dbReference type="InterPro" id="IPR003593">
    <property type="entry name" value="AAA+_ATPase"/>
</dbReference>
<reference evidence="5 6" key="1">
    <citation type="submission" date="2016-12" db="EMBL/GenBank/DDBJ databases">
        <authorList>
            <person name="Song W.-J."/>
            <person name="Kurnit D.M."/>
        </authorList>
    </citation>
    <scope>NUCLEOTIDE SEQUENCE [LARGE SCALE GENOMIC DNA]</scope>
    <source>
        <strain evidence="5 6">IMCC3135</strain>
    </source>
</reference>
<dbReference type="SUPFAM" id="SSF52540">
    <property type="entry name" value="P-loop containing nucleoside triphosphate hydrolases"/>
    <property type="match status" value="1"/>
</dbReference>
<evidence type="ECO:0000256" key="1">
    <source>
        <dbReference type="ARBA" id="ARBA00022448"/>
    </source>
</evidence>
<protein>
    <submittedName>
        <fullName evidence="5">Putative ABC transporter ATP-binding protein</fullName>
    </submittedName>
</protein>
<evidence type="ECO:0000256" key="3">
    <source>
        <dbReference type="ARBA" id="ARBA00022840"/>
    </source>
</evidence>
<keyword evidence="6" id="KW-1185">Reference proteome</keyword>
<dbReference type="KEGG" id="gai:IMCC3135_16005"/>
<accession>A0A2Z2NPR9</accession>
<evidence type="ECO:0000313" key="6">
    <source>
        <dbReference type="Proteomes" id="UP000250079"/>
    </source>
</evidence>
<dbReference type="GO" id="GO:0005524">
    <property type="term" value="F:ATP binding"/>
    <property type="evidence" value="ECO:0007669"/>
    <property type="project" value="UniProtKB-KW"/>
</dbReference>
<proteinExistence type="predicted"/>
<dbReference type="AlphaFoldDB" id="A0A2Z2NPR9"/>
<dbReference type="PROSITE" id="PS00211">
    <property type="entry name" value="ABC_TRANSPORTER_1"/>
    <property type="match status" value="1"/>
</dbReference>
<keyword evidence="3 5" id="KW-0067">ATP-binding</keyword>
<dbReference type="GO" id="GO:0016887">
    <property type="term" value="F:ATP hydrolysis activity"/>
    <property type="evidence" value="ECO:0007669"/>
    <property type="project" value="InterPro"/>
</dbReference>
<dbReference type="Pfam" id="PF00005">
    <property type="entry name" value="ABC_tran"/>
    <property type="match status" value="1"/>
</dbReference>
<dbReference type="OrthoDB" id="66958at2"/>
<dbReference type="PANTHER" id="PTHR24220:SF659">
    <property type="entry name" value="TRANSPORTER, PUTATIVE-RELATED"/>
    <property type="match status" value="1"/>
</dbReference>
<dbReference type="CDD" id="cd03255">
    <property type="entry name" value="ABC_MJ0796_LolCDE_FtsE"/>
    <property type="match status" value="1"/>
</dbReference>
<dbReference type="GO" id="GO:0022857">
    <property type="term" value="F:transmembrane transporter activity"/>
    <property type="evidence" value="ECO:0007669"/>
    <property type="project" value="TreeGrafter"/>
</dbReference>
<dbReference type="Gene3D" id="3.40.50.300">
    <property type="entry name" value="P-loop containing nucleotide triphosphate hydrolases"/>
    <property type="match status" value="1"/>
</dbReference>
<dbReference type="Proteomes" id="UP000250079">
    <property type="component" value="Chromosome"/>
</dbReference>
<dbReference type="InterPro" id="IPR017871">
    <property type="entry name" value="ABC_transporter-like_CS"/>
</dbReference>
<organism evidence="5 6">
    <name type="scientific">Granulosicoccus antarcticus IMCC3135</name>
    <dbReference type="NCBI Taxonomy" id="1192854"/>
    <lineage>
        <taxon>Bacteria</taxon>
        <taxon>Pseudomonadati</taxon>
        <taxon>Pseudomonadota</taxon>
        <taxon>Gammaproteobacteria</taxon>
        <taxon>Chromatiales</taxon>
        <taxon>Granulosicoccaceae</taxon>
        <taxon>Granulosicoccus</taxon>
    </lineage>
</organism>
<dbReference type="EMBL" id="CP018632">
    <property type="protein sequence ID" value="ASJ73283.1"/>
    <property type="molecule type" value="Genomic_DNA"/>
</dbReference>
<dbReference type="InterPro" id="IPR003439">
    <property type="entry name" value="ABC_transporter-like_ATP-bd"/>
</dbReference>
<keyword evidence="1" id="KW-0813">Transport</keyword>
<feature type="domain" description="ABC transporter" evidence="4">
    <location>
        <begin position="12"/>
        <end position="235"/>
    </location>
</feature>
<evidence type="ECO:0000259" key="4">
    <source>
        <dbReference type="PROSITE" id="PS50893"/>
    </source>
</evidence>
<sequence>MNDPVSNSQPVVSGRDLGKCFGERWLVRHSAIDIMPGESVALLGESGAGKSTLLNLIAGLEPFDEGELQVAGYKLASGEVDPDASAELRRTQIGFVFQAFHLLPHLSVEQNVALPLLLMGTKPEAALPEALSFLDRLGLANLAAKRPSTLSGGEQQRVALARSLVHRPALLLADEPTGNLDPESAERALSLMKSVVDESRCALILVTHSDHAASICDRRLRLADGRLSIDKAGSS</sequence>
<dbReference type="GO" id="GO:0005886">
    <property type="term" value="C:plasma membrane"/>
    <property type="evidence" value="ECO:0007669"/>
    <property type="project" value="TreeGrafter"/>
</dbReference>
<dbReference type="InterPro" id="IPR027417">
    <property type="entry name" value="P-loop_NTPase"/>
</dbReference>
<gene>
    <name evidence="5" type="ORF">IMCC3135_16005</name>
</gene>
<dbReference type="PROSITE" id="PS50893">
    <property type="entry name" value="ABC_TRANSPORTER_2"/>
    <property type="match status" value="1"/>
</dbReference>
<evidence type="ECO:0000256" key="2">
    <source>
        <dbReference type="ARBA" id="ARBA00022741"/>
    </source>
</evidence>
<dbReference type="RefSeq" id="WP_088918501.1">
    <property type="nucleotide sequence ID" value="NZ_CP018632.1"/>
</dbReference>
<evidence type="ECO:0000313" key="5">
    <source>
        <dbReference type="EMBL" id="ASJ73283.1"/>
    </source>
</evidence>
<keyword evidence="2" id="KW-0547">Nucleotide-binding</keyword>
<dbReference type="SMART" id="SM00382">
    <property type="entry name" value="AAA"/>
    <property type="match status" value="1"/>
</dbReference>
<dbReference type="PANTHER" id="PTHR24220">
    <property type="entry name" value="IMPORT ATP-BINDING PROTEIN"/>
    <property type="match status" value="1"/>
</dbReference>
<name>A0A2Z2NPR9_9GAMM</name>